<evidence type="ECO:0000313" key="13">
    <source>
        <dbReference type="Proteomes" id="UP000035268"/>
    </source>
</evidence>
<proteinExistence type="inferred from homology"/>
<dbReference type="PANTHER" id="PTHR36427:SF3">
    <property type="entry name" value="LARGE RIBOSOMAL SUBUNIT PROTEIN UL1M"/>
    <property type="match status" value="1"/>
</dbReference>
<keyword evidence="13" id="KW-1185">Reference proteome</keyword>
<keyword evidence="2 10" id="KW-0678">Repressor</keyword>
<dbReference type="Pfam" id="PF00687">
    <property type="entry name" value="Ribosomal_L1"/>
    <property type="match status" value="1"/>
</dbReference>
<keyword evidence="5 10" id="KW-0810">Translation regulation</keyword>
<evidence type="ECO:0000256" key="10">
    <source>
        <dbReference type="HAMAP-Rule" id="MF_01318"/>
    </source>
</evidence>
<dbReference type="InterPro" id="IPR023673">
    <property type="entry name" value="Ribosomal_uL1_CS"/>
</dbReference>
<evidence type="ECO:0000256" key="11">
    <source>
        <dbReference type="RuleBase" id="RU000659"/>
    </source>
</evidence>
<reference evidence="13" key="1">
    <citation type="submission" date="2015-02" db="EMBL/GenBank/DDBJ databases">
        <title>Description and complete genome sequence of the first cultured representative of the subdivision 5 of the Verrucomicrobia phylum.</title>
        <authorList>
            <person name="Spring S."/>
            <person name="Bunk B."/>
            <person name="Sproer C."/>
            <person name="Klenk H.-P."/>
        </authorList>
    </citation>
    <scope>NUCLEOTIDE SEQUENCE [LARGE SCALE GENOMIC DNA]</scope>
    <source>
        <strain evidence="13">L21-Fru-AB</strain>
    </source>
</reference>
<dbReference type="CDD" id="cd00403">
    <property type="entry name" value="Ribosomal_L1"/>
    <property type="match status" value="1"/>
</dbReference>
<evidence type="ECO:0000256" key="6">
    <source>
        <dbReference type="ARBA" id="ARBA00022884"/>
    </source>
</evidence>
<organism evidence="12 13">
    <name type="scientific">Kiritimatiella glycovorans</name>
    <dbReference type="NCBI Taxonomy" id="1307763"/>
    <lineage>
        <taxon>Bacteria</taxon>
        <taxon>Pseudomonadati</taxon>
        <taxon>Kiritimatiellota</taxon>
        <taxon>Kiritimatiellia</taxon>
        <taxon>Kiritimatiellales</taxon>
        <taxon>Kiritimatiellaceae</taxon>
        <taxon>Kiritimatiella</taxon>
    </lineage>
</organism>
<dbReference type="GO" id="GO:0019843">
    <property type="term" value="F:rRNA binding"/>
    <property type="evidence" value="ECO:0007669"/>
    <property type="project" value="UniProtKB-UniRule"/>
</dbReference>
<dbReference type="KEGG" id="vbl:L21SP4_01724"/>
<dbReference type="InterPro" id="IPR028364">
    <property type="entry name" value="Ribosomal_uL1/biogenesis"/>
</dbReference>
<name>A0A0G3EEQ9_9BACT</name>
<sequence>MATHGKRYRAIKAELDPGEVRPIEEAVEFFRGHPAAEFDETLELSFRMGVDPTKSDQAIRSTVGLPHGTGKKVRVVVFATGEAANAAREAGAEEVGFEDLVQRVQDGWLDFDIAVATPETMKEVRKLGRVLGPRGLMPNPKTGTVSDDTAAAVRDAKAGRVEFRMDRHGNISVPFGKRSFSKEALVDNANAVVDAIMAAKPAAAKGAYIRRCTIATTMGPGIQVALRRVAA</sequence>
<protein>
    <recommendedName>
        <fullName evidence="9 10">Large ribosomal subunit protein uL1</fullName>
    </recommendedName>
</protein>
<dbReference type="InterPro" id="IPR016095">
    <property type="entry name" value="Ribosomal_uL1_3-a/b-sand"/>
</dbReference>
<keyword evidence="6 10" id="KW-0694">RNA-binding</keyword>
<keyword evidence="7 10" id="KW-0689">Ribosomal protein</keyword>
<dbReference type="InterPro" id="IPR002143">
    <property type="entry name" value="Ribosomal_uL1"/>
</dbReference>
<dbReference type="GO" id="GO:0015934">
    <property type="term" value="C:large ribosomal subunit"/>
    <property type="evidence" value="ECO:0007669"/>
    <property type="project" value="InterPro"/>
</dbReference>
<evidence type="ECO:0000256" key="4">
    <source>
        <dbReference type="ARBA" id="ARBA00022730"/>
    </source>
</evidence>
<dbReference type="SUPFAM" id="SSF56808">
    <property type="entry name" value="Ribosomal protein L1"/>
    <property type="match status" value="1"/>
</dbReference>
<dbReference type="Gene3D" id="3.30.190.20">
    <property type="match status" value="1"/>
</dbReference>
<evidence type="ECO:0000256" key="8">
    <source>
        <dbReference type="ARBA" id="ARBA00023274"/>
    </source>
</evidence>
<dbReference type="GO" id="GO:0006417">
    <property type="term" value="P:regulation of translation"/>
    <property type="evidence" value="ECO:0007669"/>
    <property type="project" value="UniProtKB-KW"/>
</dbReference>
<dbReference type="AlphaFoldDB" id="A0A0G3EEQ9"/>
<evidence type="ECO:0000256" key="5">
    <source>
        <dbReference type="ARBA" id="ARBA00022845"/>
    </source>
</evidence>
<evidence type="ECO:0000313" key="12">
    <source>
        <dbReference type="EMBL" id="AKJ64966.1"/>
    </source>
</evidence>
<comment type="function">
    <text evidence="10">Binds directly to 23S rRNA. The L1 stalk is quite mobile in the ribosome, and is involved in E site tRNA release.</text>
</comment>
<dbReference type="RefSeq" id="WP_052882243.1">
    <property type="nucleotide sequence ID" value="NZ_CP010904.1"/>
</dbReference>
<evidence type="ECO:0000256" key="1">
    <source>
        <dbReference type="ARBA" id="ARBA00010531"/>
    </source>
</evidence>
<evidence type="ECO:0000256" key="9">
    <source>
        <dbReference type="ARBA" id="ARBA00035241"/>
    </source>
</evidence>
<dbReference type="PANTHER" id="PTHR36427">
    <property type="entry name" value="54S RIBOSOMAL PROTEIN L1, MITOCHONDRIAL"/>
    <property type="match status" value="1"/>
</dbReference>
<evidence type="ECO:0000256" key="2">
    <source>
        <dbReference type="ARBA" id="ARBA00022491"/>
    </source>
</evidence>
<dbReference type="InterPro" id="IPR023674">
    <property type="entry name" value="Ribosomal_uL1-like"/>
</dbReference>
<dbReference type="PROSITE" id="PS01199">
    <property type="entry name" value="RIBOSOMAL_L1"/>
    <property type="match status" value="1"/>
</dbReference>
<gene>
    <name evidence="10 12" type="primary">rplA</name>
    <name evidence="12" type="ORF">L21SP4_01724</name>
</gene>
<dbReference type="EMBL" id="CP010904">
    <property type="protein sequence ID" value="AKJ64966.1"/>
    <property type="molecule type" value="Genomic_DNA"/>
</dbReference>
<dbReference type="FunFam" id="3.40.50.790:FF:000001">
    <property type="entry name" value="50S ribosomal protein L1"/>
    <property type="match status" value="1"/>
</dbReference>
<dbReference type="GO" id="GO:0003735">
    <property type="term" value="F:structural constituent of ribosome"/>
    <property type="evidence" value="ECO:0007669"/>
    <property type="project" value="InterPro"/>
</dbReference>
<dbReference type="HAMAP" id="MF_01318_B">
    <property type="entry name" value="Ribosomal_uL1_B"/>
    <property type="match status" value="1"/>
</dbReference>
<accession>A0A0G3EEQ9</accession>
<dbReference type="Gene3D" id="3.40.50.790">
    <property type="match status" value="1"/>
</dbReference>
<dbReference type="PIRSF" id="PIRSF002155">
    <property type="entry name" value="Ribosomal_L1"/>
    <property type="match status" value="1"/>
</dbReference>
<dbReference type="Proteomes" id="UP000035268">
    <property type="component" value="Chromosome"/>
</dbReference>
<dbReference type="STRING" id="1307763.L21SP4_01724"/>
<keyword evidence="4 10" id="KW-0699">rRNA-binding</keyword>
<evidence type="ECO:0000256" key="3">
    <source>
        <dbReference type="ARBA" id="ARBA00022555"/>
    </source>
</evidence>
<dbReference type="OrthoDB" id="9803740at2"/>
<dbReference type="PATRIC" id="fig|1609981.3.peg.1794"/>
<dbReference type="NCBIfam" id="TIGR01169">
    <property type="entry name" value="rplA_bact"/>
    <property type="match status" value="1"/>
</dbReference>
<dbReference type="InterPro" id="IPR005878">
    <property type="entry name" value="Ribosom_uL1_bac-type"/>
</dbReference>
<comment type="similarity">
    <text evidence="1 10 11">Belongs to the universal ribosomal protein uL1 family.</text>
</comment>
<dbReference type="GO" id="GO:0000049">
    <property type="term" value="F:tRNA binding"/>
    <property type="evidence" value="ECO:0007669"/>
    <property type="project" value="UniProtKB-KW"/>
</dbReference>
<comment type="function">
    <text evidence="10">Protein L1 is also a translational repressor protein, it controls the translation of the L11 operon by binding to its mRNA.</text>
</comment>
<evidence type="ECO:0000256" key="7">
    <source>
        <dbReference type="ARBA" id="ARBA00022980"/>
    </source>
</evidence>
<comment type="subunit">
    <text evidence="10">Part of the 50S ribosomal subunit.</text>
</comment>
<reference evidence="12 13" key="2">
    <citation type="journal article" date="2016" name="ISME J.">
        <title>Characterization of the first cultured representative of Verrucomicrobia subdivision 5 indicates the proposal of a novel phylum.</title>
        <authorList>
            <person name="Spring S."/>
            <person name="Bunk B."/>
            <person name="Sproer C."/>
            <person name="Schumann P."/>
            <person name="Rohde M."/>
            <person name="Tindall B.J."/>
            <person name="Klenk H.P."/>
        </authorList>
    </citation>
    <scope>NUCLEOTIDE SEQUENCE [LARGE SCALE GENOMIC DNA]</scope>
    <source>
        <strain evidence="12 13">L21-Fru-AB</strain>
    </source>
</reference>
<keyword evidence="3 10" id="KW-0820">tRNA-binding</keyword>
<keyword evidence="8 10" id="KW-0687">Ribonucleoprotein</keyword>
<dbReference type="GO" id="GO:0006412">
    <property type="term" value="P:translation"/>
    <property type="evidence" value="ECO:0007669"/>
    <property type="project" value="UniProtKB-UniRule"/>
</dbReference>